<sequence>MDFHRTLPQGSVLKRLNSGSAFLALFVVLAMVLSTAVAAWAQDDKQVFEGSMTEHGSNHFQVRPQQGGDWEPAYCMNVHRARPTALGQEGAGGLPQFKKSDDPSNLGIFTEKKGAELTQKLLALMWVGYPNDATGAIKNGDLTKEQLRNATQNAIWRLTDGYDGASHLDRDTLKAYKVMIGQSESETLSFGTKFELKSVPEGSRLNVYLPTNNVTPPAEYTQWQNLLSSQFVDKNDKPISPKPNNPNEPGDGEFKVNFGKLDKDTKTFVAGAKLQLRPQRNSSTINGKAGDFAWDSKDVAEEIKMSPGEYLLRELQAPQNYKPIKKPNLPIARVDVADDGSVTVHTEGDSVVLEGSTVKIFNESLTPAPKSFDVVISKTDVAGKEIAGAKIEVWSTGDDAKKLESWTSVAGESKKIKLAAGKYVFKETVAPEGFKVVSDITFSVDANGNVTTTDVQQTVNGKQVASAAGNKLTVINETKAPKSFDVVISKTDVAGKEIAGAKIEVWSTGDDAKKLESWTSVAGESKKIKLAAGKYVFKETVAPEGFKVVSDITFSVDANGNVTTTDVQQTVNGKQVASAAGNKLTVINETKAPKSFDVVISKTDVAGKEIAGAKIEVWSTGDDAKKLESWTSVAGESKKIKLAAGKYVFKETVAPEGFKVVSDITFSVDANGNVTTTDVQQTVNGKQVASAAGNKLTVINETKAPKSFDVVISKTDVAGKEIAGAKIEVWSTGDDAKKLESWTSVAGESKKIKLAAGRYVFKETVAPEGFKVVSDITFSVDANGNVTTTDVQQTVNGKQVASAAGNKLTVINETEKTDVNPDTSSTSGSSAPSKPQAGKKPLATTGAQVGTLTLLAGALMAGGVVLVSRRKRS</sequence>
<evidence type="ECO:0000256" key="3">
    <source>
        <dbReference type="ARBA" id="ARBA00022729"/>
    </source>
</evidence>
<evidence type="ECO:0000259" key="7">
    <source>
        <dbReference type="Pfam" id="PF17802"/>
    </source>
</evidence>
<gene>
    <name evidence="8" type="ordered locus">Arch_0459</name>
</gene>
<feature type="domain" description="SpaA-like prealbumin fold" evidence="7">
    <location>
        <begin position="255"/>
        <end position="344"/>
    </location>
</feature>
<protein>
    <submittedName>
        <fullName evidence="8">LPXTG-motif cell wall anchor domain protein</fullName>
    </submittedName>
</protein>
<dbReference type="PANTHER" id="PTHR36108:SF13">
    <property type="entry name" value="COLOSSIN-B-RELATED"/>
    <property type="match status" value="1"/>
</dbReference>
<feature type="domain" description="SpaA-like prealbumin fold" evidence="7">
    <location>
        <begin position="710"/>
        <end position="790"/>
    </location>
</feature>
<keyword evidence="9" id="KW-1185">Reference proteome</keyword>
<reference evidence="8 9" key="1">
    <citation type="journal article" date="2010" name="Stand. Genomic Sci.">
        <title>Complete genome sequence of Arcanobacterium haemolyticum type strain (11018).</title>
        <authorList>
            <person name="Yasawong M."/>
            <person name="Teshima H."/>
            <person name="Lapidus A."/>
            <person name="Nolan M."/>
            <person name="Lucas S."/>
            <person name="Glavina Del Rio T."/>
            <person name="Tice H."/>
            <person name="Cheng J."/>
            <person name="Bruce D."/>
            <person name="Detter C."/>
            <person name="Tapia R."/>
            <person name="Han C."/>
            <person name="Goodwin L."/>
            <person name="Pitluck S."/>
            <person name="Liolios K."/>
            <person name="Ivanova N."/>
            <person name="Mavromatis K."/>
            <person name="Mikhailova N."/>
            <person name="Pati A."/>
            <person name="Chen A."/>
            <person name="Palaniappan K."/>
            <person name="Land M."/>
            <person name="Hauser L."/>
            <person name="Chang Y."/>
            <person name="Jeffries C."/>
            <person name="Rohde M."/>
            <person name="Sikorski J."/>
            <person name="Pukall R."/>
            <person name="Goker M."/>
            <person name="Woyke T."/>
            <person name="Bristow J."/>
            <person name="Eisen J."/>
            <person name="Markowitz V."/>
            <person name="Hugenholtz P."/>
            <person name="Kyrpides N."/>
            <person name="Klenk H."/>
        </authorList>
    </citation>
    <scope>NUCLEOTIDE SEQUENCE [LARGE SCALE GENOMIC DNA]</scope>
    <source>
        <strain evidence="9">ATCC 9345 / DSM 20595 / CCUG 17215 / LMG 16163 / NBRC 15585 / NCTC 8452 / 11018</strain>
    </source>
</reference>
<dbReference type="HOGENOM" id="CLU_020741_1_0_11"/>
<feature type="domain" description="SpaA-like prealbumin fold" evidence="7">
    <location>
        <begin position="486"/>
        <end position="566"/>
    </location>
</feature>
<evidence type="ECO:0000256" key="5">
    <source>
        <dbReference type="SAM" id="Phobius"/>
    </source>
</evidence>
<dbReference type="OrthoDB" id="3268949at2"/>
<dbReference type="PANTHER" id="PTHR36108">
    <property type="entry name" value="COLOSSIN-B-RELATED"/>
    <property type="match status" value="1"/>
</dbReference>
<evidence type="ECO:0000256" key="4">
    <source>
        <dbReference type="SAM" id="MobiDB-lite"/>
    </source>
</evidence>
<dbReference type="EMBL" id="CP002045">
    <property type="protein sequence ID" value="ADH92209.1"/>
    <property type="molecule type" value="Genomic_DNA"/>
</dbReference>
<keyword evidence="5" id="KW-0472">Membrane</keyword>
<feature type="domain" description="SpaA-like prealbumin fold" evidence="7">
    <location>
        <begin position="598"/>
        <end position="678"/>
    </location>
</feature>
<name>D7BMR0_ARCHD</name>
<dbReference type="RefSeq" id="WP_013169707.1">
    <property type="nucleotide sequence ID" value="NC_014218.1"/>
</dbReference>
<feature type="domain" description="Thioester" evidence="6">
    <location>
        <begin position="72"/>
        <end position="184"/>
    </location>
</feature>
<feature type="region of interest" description="Disordered" evidence="4">
    <location>
        <begin position="814"/>
        <end position="842"/>
    </location>
</feature>
<dbReference type="InterPro" id="IPR023849">
    <property type="entry name" value="TQXA_dom"/>
</dbReference>
<dbReference type="NCBIfam" id="NF012162">
    <property type="entry name" value="surf_Nterm_1"/>
    <property type="match status" value="1"/>
</dbReference>
<organism evidence="8 9">
    <name type="scientific">Arcanobacterium haemolyticum (strain ATCC 9345 / DSM 20595 / CCM 5947 / CCUG 17215 / LMG 16163 / NBRC 15585 / NCTC 8452 / 11018)</name>
    <dbReference type="NCBI Taxonomy" id="644284"/>
    <lineage>
        <taxon>Bacteria</taxon>
        <taxon>Bacillati</taxon>
        <taxon>Actinomycetota</taxon>
        <taxon>Actinomycetes</taxon>
        <taxon>Actinomycetales</taxon>
        <taxon>Actinomycetaceae</taxon>
        <taxon>Arcanobacterium</taxon>
    </lineage>
</organism>
<dbReference type="KEGG" id="ahe:Arch_0459"/>
<dbReference type="Gene3D" id="2.60.40.10">
    <property type="entry name" value="Immunoglobulins"/>
    <property type="match status" value="5"/>
</dbReference>
<feature type="compositionally biased region" description="Low complexity" evidence="4">
    <location>
        <begin position="824"/>
        <end position="833"/>
    </location>
</feature>
<keyword evidence="2" id="KW-0964">Secreted</keyword>
<evidence type="ECO:0000259" key="6">
    <source>
        <dbReference type="Pfam" id="PF08341"/>
    </source>
</evidence>
<proteinExistence type="inferred from homology"/>
<dbReference type="Gene3D" id="1.10.150.480">
    <property type="match status" value="1"/>
</dbReference>
<keyword evidence="5" id="KW-0812">Transmembrane</keyword>
<feature type="region of interest" description="Disordered" evidence="4">
    <location>
        <begin position="233"/>
        <end position="253"/>
    </location>
</feature>
<dbReference type="InterPro" id="IPR013783">
    <property type="entry name" value="Ig-like_fold"/>
</dbReference>
<evidence type="ECO:0000256" key="1">
    <source>
        <dbReference type="ARBA" id="ARBA00007257"/>
    </source>
</evidence>
<evidence type="ECO:0000313" key="8">
    <source>
        <dbReference type="EMBL" id="ADH92209.1"/>
    </source>
</evidence>
<dbReference type="Proteomes" id="UP000000376">
    <property type="component" value="Chromosome"/>
</dbReference>
<dbReference type="AlphaFoldDB" id="D7BMR0"/>
<evidence type="ECO:0000256" key="2">
    <source>
        <dbReference type="ARBA" id="ARBA00022525"/>
    </source>
</evidence>
<feature type="transmembrane region" description="Helical" evidence="5">
    <location>
        <begin position="21"/>
        <end position="41"/>
    </location>
</feature>
<dbReference type="eggNOG" id="COG4932">
    <property type="taxonomic scope" value="Bacteria"/>
</dbReference>
<dbReference type="NCBIfam" id="TIGR03934">
    <property type="entry name" value="TQXA_dom"/>
    <property type="match status" value="1"/>
</dbReference>
<dbReference type="GO" id="GO:0005975">
    <property type="term" value="P:carbohydrate metabolic process"/>
    <property type="evidence" value="ECO:0007669"/>
    <property type="project" value="UniProtKB-ARBA"/>
</dbReference>
<dbReference type="NCBIfam" id="TIGR01167">
    <property type="entry name" value="LPXTG_anchor"/>
    <property type="match status" value="1"/>
</dbReference>
<dbReference type="InterPro" id="IPR013552">
    <property type="entry name" value="Thioester_dom"/>
</dbReference>
<dbReference type="Pfam" id="PF17802">
    <property type="entry name" value="SpaA"/>
    <property type="match status" value="5"/>
</dbReference>
<accession>D7BMR0</accession>
<keyword evidence="5" id="KW-1133">Transmembrane helix</keyword>
<dbReference type="InterPro" id="IPR041033">
    <property type="entry name" value="SpaA_PFL_dom_1"/>
</dbReference>
<evidence type="ECO:0000313" key="9">
    <source>
        <dbReference type="Proteomes" id="UP000000376"/>
    </source>
</evidence>
<keyword evidence="3" id="KW-0732">Signal</keyword>
<comment type="similarity">
    <text evidence="1">Belongs to the serine-aspartate repeat-containing protein (SDr) family.</text>
</comment>
<feature type="transmembrane region" description="Helical" evidence="5">
    <location>
        <begin position="849"/>
        <end position="867"/>
    </location>
</feature>
<dbReference type="Pfam" id="PF08341">
    <property type="entry name" value="TED"/>
    <property type="match status" value="1"/>
</dbReference>
<feature type="domain" description="SpaA-like prealbumin fold" evidence="7">
    <location>
        <begin position="374"/>
        <end position="454"/>
    </location>
</feature>